<evidence type="ECO:0000313" key="2">
    <source>
        <dbReference type="EMBL" id="TYO97336.1"/>
    </source>
</evidence>
<evidence type="ECO:0000313" key="3">
    <source>
        <dbReference type="Proteomes" id="UP000323166"/>
    </source>
</evidence>
<dbReference type="EMBL" id="VNHM01000002">
    <property type="protein sequence ID" value="TYO97336.1"/>
    <property type="molecule type" value="Genomic_DNA"/>
</dbReference>
<keyword evidence="3" id="KW-1185">Reference proteome</keyword>
<keyword evidence="1" id="KW-1133">Transmembrane helix</keyword>
<reference evidence="2 3" key="1">
    <citation type="submission" date="2019-07" db="EMBL/GenBank/DDBJ databases">
        <title>Genomic Encyclopedia of Type Strains, Phase I: the one thousand microbial genomes (KMG-I) project.</title>
        <authorList>
            <person name="Kyrpides N."/>
        </authorList>
    </citation>
    <scope>NUCLEOTIDE SEQUENCE [LARGE SCALE GENOMIC DNA]</scope>
    <source>
        <strain evidence="2 3">DSM 6562</strain>
    </source>
</reference>
<organism evidence="2 3">
    <name type="scientific">Desulfallas thermosapovorans DSM 6562</name>
    <dbReference type="NCBI Taxonomy" id="1121431"/>
    <lineage>
        <taxon>Bacteria</taxon>
        <taxon>Bacillati</taxon>
        <taxon>Bacillota</taxon>
        <taxon>Clostridia</taxon>
        <taxon>Eubacteriales</taxon>
        <taxon>Desulfallaceae</taxon>
        <taxon>Desulfallas</taxon>
    </lineage>
</organism>
<evidence type="ECO:0000256" key="1">
    <source>
        <dbReference type="SAM" id="Phobius"/>
    </source>
</evidence>
<protein>
    <submittedName>
        <fullName evidence="2">Uncharacterized protein</fullName>
    </submittedName>
</protein>
<dbReference type="AlphaFoldDB" id="A0A5S4ZWK8"/>
<dbReference type="Proteomes" id="UP000323166">
    <property type="component" value="Unassembled WGS sequence"/>
</dbReference>
<accession>A0A5S4ZWK8</accession>
<keyword evidence="1" id="KW-0472">Membrane</keyword>
<comment type="caution">
    <text evidence="2">The sequence shown here is derived from an EMBL/GenBank/DDBJ whole genome shotgun (WGS) entry which is preliminary data.</text>
</comment>
<name>A0A5S4ZWK8_9FIRM</name>
<gene>
    <name evidence="2" type="ORF">LX24_00529</name>
</gene>
<dbReference type="RefSeq" id="WP_166510581.1">
    <property type="nucleotide sequence ID" value="NZ_VNHM01000002.1"/>
</dbReference>
<proteinExistence type="predicted"/>
<feature type="transmembrane region" description="Helical" evidence="1">
    <location>
        <begin position="32"/>
        <end position="53"/>
    </location>
</feature>
<keyword evidence="1" id="KW-0812">Transmembrane</keyword>
<sequence length="60" mass="6156">MLKLLAALTAIITIITAVLGLAAYAGIAGADRYHLIAGLLTLATVLAAAHQLYHGRTSGR</sequence>